<protein>
    <recommendedName>
        <fullName evidence="1">bis(5'-nucleosyl)-tetraphosphatase (symmetrical)</fullName>
        <ecNumber evidence="1">3.6.1.41</ecNumber>
    </recommendedName>
</protein>
<evidence type="ECO:0000256" key="3">
    <source>
        <dbReference type="ARBA" id="ARBA00022741"/>
    </source>
</evidence>
<evidence type="ECO:0000256" key="6">
    <source>
        <dbReference type="ARBA" id="ARBA00049417"/>
    </source>
</evidence>
<name>A0A174FF74_9CLOT</name>
<comment type="catalytic activity">
    <reaction evidence="6">
        <text>P(1),P(4)-bis(5'-adenosyl) tetraphosphate + H2O = 2 ADP + 2 H(+)</text>
        <dbReference type="Rhea" id="RHEA:24252"/>
        <dbReference type="ChEBI" id="CHEBI:15377"/>
        <dbReference type="ChEBI" id="CHEBI:15378"/>
        <dbReference type="ChEBI" id="CHEBI:58141"/>
        <dbReference type="ChEBI" id="CHEBI:456216"/>
        <dbReference type="EC" id="3.6.1.41"/>
    </reaction>
</comment>
<proteinExistence type="predicted"/>
<dbReference type="GO" id="GO:0008803">
    <property type="term" value="F:bis(5'-nucleosyl)-tetraphosphatase (symmetrical) activity"/>
    <property type="evidence" value="ECO:0007669"/>
    <property type="project" value="UniProtKB-EC"/>
</dbReference>
<dbReference type="SMART" id="SM00471">
    <property type="entry name" value="HDc"/>
    <property type="match status" value="1"/>
</dbReference>
<dbReference type="PANTHER" id="PTHR35795:SF1">
    <property type="entry name" value="BIS(5'-NUCLEOSYL)-TETRAPHOSPHATASE, SYMMETRICAL"/>
    <property type="match status" value="1"/>
</dbReference>
<dbReference type="InterPro" id="IPR051094">
    <property type="entry name" value="Diverse_Catalytic_Enzymes"/>
</dbReference>
<dbReference type="Pfam" id="PF01966">
    <property type="entry name" value="HD"/>
    <property type="match status" value="1"/>
</dbReference>
<evidence type="ECO:0000256" key="2">
    <source>
        <dbReference type="ARBA" id="ARBA00022723"/>
    </source>
</evidence>
<gene>
    <name evidence="8" type="ORF">ERS852471_01636</name>
</gene>
<evidence type="ECO:0000259" key="7">
    <source>
        <dbReference type="PROSITE" id="PS51831"/>
    </source>
</evidence>
<dbReference type="RefSeq" id="WP_055265495.1">
    <property type="nucleotide sequence ID" value="NZ_CABIXQ010000010.1"/>
</dbReference>
<evidence type="ECO:0000313" key="9">
    <source>
        <dbReference type="Proteomes" id="UP000095594"/>
    </source>
</evidence>
<evidence type="ECO:0000313" key="8">
    <source>
        <dbReference type="EMBL" id="CUO48187.1"/>
    </source>
</evidence>
<feature type="domain" description="HD" evidence="7">
    <location>
        <begin position="19"/>
        <end position="134"/>
    </location>
</feature>
<dbReference type="Proteomes" id="UP000095594">
    <property type="component" value="Unassembled WGS sequence"/>
</dbReference>
<dbReference type="OrthoDB" id="5295945at2"/>
<reference evidence="8 9" key="1">
    <citation type="submission" date="2015-09" db="EMBL/GenBank/DDBJ databases">
        <authorList>
            <consortium name="Pathogen Informatics"/>
        </authorList>
    </citation>
    <scope>NUCLEOTIDE SEQUENCE [LARGE SCALE GENOMIC DNA]</scope>
    <source>
        <strain evidence="8 9">2789STDY5834856</strain>
    </source>
</reference>
<organism evidence="8 9">
    <name type="scientific">Clostridium disporicum</name>
    <dbReference type="NCBI Taxonomy" id="84024"/>
    <lineage>
        <taxon>Bacteria</taxon>
        <taxon>Bacillati</taxon>
        <taxon>Bacillota</taxon>
        <taxon>Clostridia</taxon>
        <taxon>Eubacteriales</taxon>
        <taxon>Clostridiaceae</taxon>
        <taxon>Clostridium</taxon>
    </lineage>
</organism>
<keyword evidence="4 8" id="KW-0378">Hydrolase</keyword>
<sequence length="191" mass="21953">MISIYEMNKYLKENLIENRYNHTVGVVNTAIELAEIHGEDKFKAEIAALSHDIAKNMKVTDLKKLIDEEGISLTIDEERNIELWHAIVAPILGKKVFKIEDDEILSAMRWHTTGKENMSNLDKIIYLADLIEPSRKFNGLDELRKVAREDLDLAMIKALTHTIKFLLDRGVAIDGNTFKARNYLLYNNVKL</sequence>
<dbReference type="EC" id="3.6.1.41" evidence="1"/>
<dbReference type="InterPro" id="IPR003607">
    <property type="entry name" value="HD/PDEase_dom"/>
</dbReference>
<evidence type="ECO:0000256" key="1">
    <source>
        <dbReference type="ARBA" id="ARBA00012506"/>
    </source>
</evidence>
<dbReference type="PROSITE" id="PS51831">
    <property type="entry name" value="HD"/>
    <property type="match status" value="1"/>
</dbReference>
<dbReference type="GO" id="GO:0000166">
    <property type="term" value="F:nucleotide binding"/>
    <property type="evidence" value="ECO:0007669"/>
    <property type="project" value="UniProtKB-KW"/>
</dbReference>
<evidence type="ECO:0000256" key="4">
    <source>
        <dbReference type="ARBA" id="ARBA00022801"/>
    </source>
</evidence>
<dbReference type="InterPro" id="IPR006674">
    <property type="entry name" value="HD_domain"/>
</dbReference>
<accession>A0A174FF74</accession>
<dbReference type="CDD" id="cd00077">
    <property type="entry name" value="HDc"/>
    <property type="match status" value="1"/>
</dbReference>
<dbReference type="PANTHER" id="PTHR35795">
    <property type="entry name" value="SLR1885 PROTEIN"/>
    <property type="match status" value="1"/>
</dbReference>
<dbReference type="Gene3D" id="1.10.3210.10">
    <property type="entry name" value="Hypothetical protein af1432"/>
    <property type="match status" value="1"/>
</dbReference>
<evidence type="ECO:0000256" key="5">
    <source>
        <dbReference type="ARBA" id="ARBA00023004"/>
    </source>
</evidence>
<dbReference type="NCBIfam" id="TIGR00488">
    <property type="entry name" value="bis(5'-nucleosyl)-tetraphosphatase (symmetrical) YqeK"/>
    <property type="match status" value="1"/>
</dbReference>
<dbReference type="GO" id="GO:0046872">
    <property type="term" value="F:metal ion binding"/>
    <property type="evidence" value="ECO:0007669"/>
    <property type="project" value="UniProtKB-KW"/>
</dbReference>
<dbReference type="EMBL" id="CYZX01000010">
    <property type="protein sequence ID" value="CUO48187.1"/>
    <property type="molecule type" value="Genomic_DNA"/>
</dbReference>
<keyword evidence="2" id="KW-0479">Metal-binding</keyword>
<dbReference type="AlphaFoldDB" id="A0A174FF74"/>
<dbReference type="InterPro" id="IPR005249">
    <property type="entry name" value="YqeK"/>
</dbReference>
<keyword evidence="3" id="KW-0547">Nucleotide-binding</keyword>
<keyword evidence="5" id="KW-0408">Iron</keyword>
<dbReference type="SUPFAM" id="SSF109604">
    <property type="entry name" value="HD-domain/PDEase-like"/>
    <property type="match status" value="1"/>
</dbReference>